<feature type="compositionally biased region" description="Polar residues" evidence="1">
    <location>
        <begin position="500"/>
        <end position="509"/>
    </location>
</feature>
<accession>A0A7S2LI66</accession>
<feature type="compositionally biased region" description="Low complexity" evidence="1">
    <location>
        <begin position="449"/>
        <end position="463"/>
    </location>
</feature>
<organism evidence="2">
    <name type="scientific">Leptocylindrus danicus</name>
    <dbReference type="NCBI Taxonomy" id="163516"/>
    <lineage>
        <taxon>Eukaryota</taxon>
        <taxon>Sar</taxon>
        <taxon>Stramenopiles</taxon>
        <taxon>Ochrophyta</taxon>
        <taxon>Bacillariophyta</taxon>
        <taxon>Coscinodiscophyceae</taxon>
        <taxon>Chaetocerotophycidae</taxon>
        <taxon>Leptocylindrales</taxon>
        <taxon>Leptocylindraceae</taxon>
        <taxon>Leptocylindrus</taxon>
    </lineage>
</organism>
<proteinExistence type="predicted"/>
<feature type="compositionally biased region" description="Low complexity" evidence="1">
    <location>
        <begin position="515"/>
        <end position="524"/>
    </location>
</feature>
<feature type="region of interest" description="Disordered" evidence="1">
    <location>
        <begin position="1"/>
        <end position="95"/>
    </location>
</feature>
<feature type="compositionally biased region" description="Polar residues" evidence="1">
    <location>
        <begin position="76"/>
        <end position="85"/>
    </location>
</feature>
<feature type="region of interest" description="Disordered" evidence="1">
    <location>
        <begin position="421"/>
        <end position="542"/>
    </location>
</feature>
<evidence type="ECO:0000256" key="1">
    <source>
        <dbReference type="SAM" id="MobiDB-lite"/>
    </source>
</evidence>
<evidence type="ECO:0000313" key="2">
    <source>
        <dbReference type="EMBL" id="CAD9605908.1"/>
    </source>
</evidence>
<feature type="compositionally biased region" description="Polar residues" evidence="1">
    <location>
        <begin position="426"/>
        <end position="437"/>
    </location>
</feature>
<feature type="compositionally biased region" description="Basic and acidic residues" evidence="1">
    <location>
        <begin position="32"/>
        <end position="41"/>
    </location>
</feature>
<feature type="compositionally biased region" description="Low complexity" evidence="1">
    <location>
        <begin position="7"/>
        <end position="17"/>
    </location>
</feature>
<name>A0A7S2LI66_9STRA</name>
<dbReference type="AlphaFoldDB" id="A0A7S2LI66"/>
<dbReference type="EMBL" id="HBGY01029458">
    <property type="protein sequence ID" value="CAD9605908.1"/>
    <property type="molecule type" value="Transcribed_RNA"/>
</dbReference>
<sequence>MNSVAASGETGSGSSSFQKKKFGKNLNSKLTKPPDAKDNRRAPSGGRSHGGLHLLGSSNKRSSTLLSKLAAPRPLNTPSLRSESISSDREHNASGVQLTAVTSQGSVWASGENAKPKLTSTSTSAASVTVAAAADPPSLIGGHARGGASGVNLKAVIDSATTSGVQKLSLQRTSSASSLRNTTVTNGARSATLTSSSAATNSNSNSNVKQKWRADSSNNTGNEVMEQPKPASAEECIHRPMNGSRPHYDSNINNNNKGNARIPSQIAMRPPDDIPRNINIQNNTNINDKAPDEDQMQIMAKLAKQKAQAKRLEEEQRQREQRERADVRLKELESKLQNHPPKTSSPDFMAVPTQIQIGSTNHYHKTAQQQQQHTVKAMTRQLYEPNTATMTAHTISEPPTQTPTQQPQPQTQLIHLTDYEDRSRRSTNGHINSHNTGSGSGRMLFDPKSGSLVDASKVSSSSSSKHDAGVHGNVTKRERRRTKQHQQQQNVQNEDPDVNATMNSSGSNNRRGKKSSSASTFRSTKSTKNHSTHHTTTTNSKRALPRTLGVLYKYDTNTSSNSSVVVVQCADGCDADMGYGAHTVPGGRVRNVQGYNLYQEQQQQGKLMAMNGTTTTTSATATTCSPRQPRRGHASTVVHAHLDSMNYNHNAPPLMPTSALSLQHTQQATAAYHVSSMSKNIVKLSVNDTPESPTLQASAAPWQPPSMDLHVPPPPAAAAANDVSNANPIVANFGRDDVGGASPALAGLGFDPTRNTTSLITSPDFHSTGYPSASDQEDDADLDLVPALSHDVMDAILLTGADDDDEDNGEEDVDGVDAHFAILGSPSRLLGLTSASSSSAVSQHHHNGGASSTVWNRGTSNAVENAGSSASSASAAVTSSSLLGMSMGLNWDILSSGAGDASPEASTVTGAAATATPFMSSQASMSSKPWESGAFGGFGGGSSLLGHHHTGLAATDAHSQHHSQQHKPS</sequence>
<gene>
    <name evidence="2" type="ORF">LDAN0321_LOCUS18281</name>
</gene>
<protein>
    <submittedName>
        <fullName evidence="2">Uncharacterized protein</fullName>
    </submittedName>
</protein>
<feature type="region of interest" description="Disordered" evidence="1">
    <location>
        <begin position="163"/>
        <end position="231"/>
    </location>
</feature>
<reference evidence="2" key="1">
    <citation type="submission" date="2021-01" db="EMBL/GenBank/DDBJ databases">
        <authorList>
            <person name="Corre E."/>
            <person name="Pelletier E."/>
            <person name="Niang G."/>
            <person name="Scheremetjew M."/>
            <person name="Finn R."/>
            <person name="Kale V."/>
            <person name="Holt S."/>
            <person name="Cochrane G."/>
            <person name="Meng A."/>
            <person name="Brown T."/>
            <person name="Cohen L."/>
        </authorList>
    </citation>
    <scope>NUCLEOTIDE SEQUENCE</scope>
    <source>
        <strain evidence="2">B650</strain>
    </source>
</reference>
<feature type="region of interest" description="Disordered" evidence="1">
    <location>
        <begin position="305"/>
        <end position="324"/>
    </location>
</feature>
<feature type="compositionally biased region" description="Basic and acidic residues" evidence="1">
    <location>
        <begin position="310"/>
        <end position="324"/>
    </location>
</feature>
<feature type="compositionally biased region" description="Low complexity" evidence="1">
    <location>
        <begin position="190"/>
        <end position="207"/>
    </location>
</feature>
<feature type="compositionally biased region" description="Polar residues" evidence="1">
    <location>
        <begin position="163"/>
        <end position="189"/>
    </location>
</feature>